<feature type="region of interest" description="Disordered" evidence="1">
    <location>
        <begin position="1013"/>
        <end position="1032"/>
    </location>
</feature>
<proteinExistence type="predicted"/>
<dbReference type="SUPFAM" id="SSF69360">
    <property type="entry name" value="Cell wall binding repeat"/>
    <property type="match status" value="1"/>
</dbReference>
<accession>F7SXZ6</accession>
<dbReference type="eggNOG" id="COG5263">
    <property type="taxonomic scope" value="Bacteria"/>
</dbReference>
<dbReference type="PATRIC" id="fig|1003200.3.peg.1514"/>
<dbReference type="AlphaFoldDB" id="F7SXZ6"/>
<feature type="compositionally biased region" description="Low complexity" evidence="1">
    <location>
        <begin position="363"/>
        <end position="390"/>
    </location>
</feature>
<dbReference type="PANTHER" id="PTHR37841:SF1">
    <property type="entry name" value="DUF3298 DOMAIN-CONTAINING PROTEIN"/>
    <property type="match status" value="1"/>
</dbReference>
<feature type="chain" id="PRO_5003362845" evidence="2">
    <location>
        <begin position="22"/>
        <end position="1032"/>
    </location>
</feature>
<protein>
    <submittedName>
        <fullName evidence="3">KWG Leptospira family protein 1</fullName>
    </submittedName>
</protein>
<dbReference type="Proteomes" id="UP000004853">
    <property type="component" value="Unassembled WGS sequence"/>
</dbReference>
<dbReference type="RefSeq" id="WP_006391611.1">
    <property type="nucleotide sequence ID" value="NZ_GL982453.1"/>
</dbReference>
<organism evidence="3 4">
    <name type="scientific">Achromobacter insuavis AXX-A</name>
    <dbReference type="NCBI Taxonomy" id="1003200"/>
    <lineage>
        <taxon>Bacteria</taxon>
        <taxon>Pseudomonadati</taxon>
        <taxon>Pseudomonadota</taxon>
        <taxon>Betaproteobacteria</taxon>
        <taxon>Burkholderiales</taxon>
        <taxon>Alcaligenaceae</taxon>
        <taxon>Achromobacter</taxon>
    </lineage>
</organism>
<sequence>MLRPLALAVALAGLWAGSAHAEDEFADWQRDCVGRTYAITPDVSCNRDYAEGLAAVLTGKADDTAGTWGYIDKQAQMVITPAFQEAESFQNGLAAVQQDGLWGFIDKRGEWVIKPRFTRASGFNAEGTALVEEDERDVLVNRQGQIVKTFELGTRSWGFEPGQKLAAMEVPQAPRLFNTATGRAMTLPGDVMMLNRPVAGYLPAQRRSSRYGGLWGLLDANGKWAIAPDVLRSEQPPLRDGDTLAVYRQNAWAFVRPDGSPLSRERYESVAQPAAGLWLAKPRDKAQYVLLDADLRPMRTFTNPYVGVEESGDWKVLSDVDAVVMVAPGGNVLVTPAAFGRVTVSDGLAWLYGHGPNDAFASDAAMPADETDPADATAPAEAQAEAQAGPADPPPPMVPALTDAAPAPMTADAAGPAVEAAAVAETADNAAPAAADAAADSATAASTQAATAVQVPGTDSEATLRQIYRADGTPLLDSETVERLGQYRVLPFSPRNAGGRSRDAAPGAEQLPLALLRPNDYQQPTGILTRSGKIVINPDWDDMNNYGAAAPLLVKTRKGAVGAIDAEGNWILPPTYAGIGGFKGAYSWARTPAMSRDEAVLIDTHGNPQKLPAHVEVNGEKIDGDLLYFYKLDERRNRRWGLWNIRSASAAVAPTLERIDDFQDDWAKAQDGERWGVIDRHGKWIVPATYAGSYALDYLGNGYLLVREPKSKDDPDYSDDYRLINLRTGKRSVVLHEKPQDLKQGRYLGQGKDGATLLFDADGGMTRLFEGVPDRKEQFGDWIYVQYRSRNGAIDARGNLKVSAGYGEFNPFFVQPEGLARVYDGQRYRLMDQNGKALLEKRGDGTPLASMQRVIFRDRDSAESVMTDLQGREITRFKGEFSVEERTAGEGVVAYRGSGDRYGFVNAAGKRVVGPYFNRLGPLRDGLALARRDQRSGKLLGYIDLTGRYVIPPEFGWASDFKEGRALVRRDRLLEFIDTRGKTTALFGLLCGQVIVLDAQERVTWPREKLTCPEATEAEDAPVPESAKAEQS</sequence>
<feature type="compositionally biased region" description="Low complexity" evidence="1">
    <location>
        <begin position="399"/>
        <end position="413"/>
    </location>
</feature>
<dbReference type="HOGENOM" id="CLU_293845_0_0_4"/>
<evidence type="ECO:0000256" key="1">
    <source>
        <dbReference type="SAM" id="MobiDB-lite"/>
    </source>
</evidence>
<evidence type="ECO:0000256" key="2">
    <source>
        <dbReference type="SAM" id="SignalP"/>
    </source>
</evidence>
<evidence type="ECO:0000313" key="4">
    <source>
        <dbReference type="Proteomes" id="UP000004853"/>
    </source>
</evidence>
<name>F7SXZ6_9BURK</name>
<keyword evidence="2" id="KW-0732">Signal</keyword>
<dbReference type="InterPro" id="IPR032774">
    <property type="entry name" value="WG_beta_rep"/>
</dbReference>
<comment type="caution">
    <text evidence="3">The sequence shown here is derived from an EMBL/GenBank/DDBJ whole genome shotgun (WGS) entry which is preliminary data.</text>
</comment>
<dbReference type="eggNOG" id="COG2113">
    <property type="taxonomic scope" value="Bacteria"/>
</dbReference>
<dbReference type="EMBL" id="AFRQ01000032">
    <property type="protein sequence ID" value="EGP47166.1"/>
    <property type="molecule type" value="Genomic_DNA"/>
</dbReference>
<evidence type="ECO:0000313" key="3">
    <source>
        <dbReference type="EMBL" id="EGP47166.1"/>
    </source>
</evidence>
<feature type="signal peptide" evidence="2">
    <location>
        <begin position="1"/>
        <end position="21"/>
    </location>
</feature>
<reference evidence="3 4" key="1">
    <citation type="submission" date="2011-06" db="EMBL/GenBank/DDBJ databases">
        <authorList>
            <person name="Bador J."/>
            <person name="Amoureux L."/>
            <person name="Neuwirth C."/>
        </authorList>
    </citation>
    <scope>NUCLEOTIDE SEQUENCE [LARGE SCALE GENOMIC DNA]</scope>
    <source>
        <strain evidence="3 4">AXX-A</strain>
    </source>
</reference>
<dbReference type="Pfam" id="PF14903">
    <property type="entry name" value="WG_beta_rep"/>
    <property type="match status" value="5"/>
</dbReference>
<gene>
    <name evidence="3" type="ORF">AXXA_07720</name>
</gene>
<dbReference type="PANTHER" id="PTHR37841">
    <property type="entry name" value="GLR2918 PROTEIN"/>
    <property type="match status" value="1"/>
</dbReference>
<feature type="region of interest" description="Disordered" evidence="1">
    <location>
        <begin position="362"/>
        <end position="413"/>
    </location>
</feature>